<dbReference type="AlphaFoldDB" id="A0A0C3JGD6"/>
<sequence>MNTLNNSTGFSPFQLHLGCSPHLCWRYILPYADTDSHSDAASFLAHLDMDILESCDNLLAAKVAQAHVANCCCIPDPRFTVRDKVWLST</sequence>
<name>A0A0C3JGD6_PISTI</name>
<protein>
    <submittedName>
        <fullName evidence="1">Uncharacterized protein</fullName>
    </submittedName>
</protein>
<accession>A0A0C3JGD6</accession>
<feature type="non-terminal residue" evidence="1">
    <location>
        <position position="89"/>
    </location>
</feature>
<reference evidence="1 2" key="1">
    <citation type="submission" date="2014-04" db="EMBL/GenBank/DDBJ databases">
        <authorList>
            <consortium name="DOE Joint Genome Institute"/>
            <person name="Kuo A."/>
            <person name="Kohler A."/>
            <person name="Costa M.D."/>
            <person name="Nagy L.G."/>
            <person name="Floudas D."/>
            <person name="Copeland A."/>
            <person name="Barry K.W."/>
            <person name="Cichocki N."/>
            <person name="Veneault-Fourrey C."/>
            <person name="LaButti K."/>
            <person name="Lindquist E.A."/>
            <person name="Lipzen A."/>
            <person name="Lundell T."/>
            <person name="Morin E."/>
            <person name="Murat C."/>
            <person name="Sun H."/>
            <person name="Tunlid A."/>
            <person name="Henrissat B."/>
            <person name="Grigoriev I.V."/>
            <person name="Hibbett D.S."/>
            <person name="Martin F."/>
            <person name="Nordberg H.P."/>
            <person name="Cantor M.N."/>
            <person name="Hua S.X."/>
        </authorList>
    </citation>
    <scope>NUCLEOTIDE SEQUENCE [LARGE SCALE GENOMIC DNA]</scope>
    <source>
        <strain evidence="1 2">Marx 270</strain>
    </source>
</reference>
<evidence type="ECO:0000313" key="2">
    <source>
        <dbReference type="Proteomes" id="UP000054217"/>
    </source>
</evidence>
<gene>
    <name evidence="1" type="ORF">M404DRAFT_72965</name>
</gene>
<organism evidence="1 2">
    <name type="scientific">Pisolithus tinctorius Marx 270</name>
    <dbReference type="NCBI Taxonomy" id="870435"/>
    <lineage>
        <taxon>Eukaryota</taxon>
        <taxon>Fungi</taxon>
        <taxon>Dikarya</taxon>
        <taxon>Basidiomycota</taxon>
        <taxon>Agaricomycotina</taxon>
        <taxon>Agaricomycetes</taxon>
        <taxon>Agaricomycetidae</taxon>
        <taxon>Boletales</taxon>
        <taxon>Sclerodermatineae</taxon>
        <taxon>Pisolithaceae</taxon>
        <taxon>Pisolithus</taxon>
    </lineage>
</organism>
<dbReference type="EMBL" id="KN832042">
    <property type="protein sequence ID" value="KIN96686.1"/>
    <property type="molecule type" value="Genomic_DNA"/>
</dbReference>
<reference evidence="2" key="2">
    <citation type="submission" date="2015-01" db="EMBL/GenBank/DDBJ databases">
        <title>Evolutionary Origins and Diversification of the Mycorrhizal Mutualists.</title>
        <authorList>
            <consortium name="DOE Joint Genome Institute"/>
            <consortium name="Mycorrhizal Genomics Consortium"/>
            <person name="Kohler A."/>
            <person name="Kuo A."/>
            <person name="Nagy L.G."/>
            <person name="Floudas D."/>
            <person name="Copeland A."/>
            <person name="Barry K.W."/>
            <person name="Cichocki N."/>
            <person name="Veneault-Fourrey C."/>
            <person name="LaButti K."/>
            <person name="Lindquist E.A."/>
            <person name="Lipzen A."/>
            <person name="Lundell T."/>
            <person name="Morin E."/>
            <person name="Murat C."/>
            <person name="Riley R."/>
            <person name="Ohm R."/>
            <person name="Sun H."/>
            <person name="Tunlid A."/>
            <person name="Henrissat B."/>
            <person name="Grigoriev I.V."/>
            <person name="Hibbett D.S."/>
            <person name="Martin F."/>
        </authorList>
    </citation>
    <scope>NUCLEOTIDE SEQUENCE [LARGE SCALE GENOMIC DNA]</scope>
    <source>
        <strain evidence="2">Marx 270</strain>
    </source>
</reference>
<keyword evidence="2" id="KW-1185">Reference proteome</keyword>
<proteinExistence type="predicted"/>
<dbReference type="OrthoDB" id="3268967at2759"/>
<dbReference type="Proteomes" id="UP000054217">
    <property type="component" value="Unassembled WGS sequence"/>
</dbReference>
<dbReference type="InParanoid" id="A0A0C3JGD6"/>
<dbReference type="HOGENOM" id="CLU_142395_0_0_1"/>
<evidence type="ECO:0000313" key="1">
    <source>
        <dbReference type="EMBL" id="KIN96686.1"/>
    </source>
</evidence>